<protein>
    <submittedName>
        <fullName evidence="3">NADH dehydrogenase subunit 6</fullName>
    </submittedName>
</protein>
<dbReference type="AlphaFoldDB" id="K9JYN8"/>
<evidence type="ECO:0000256" key="1">
    <source>
        <dbReference type="SAM" id="Phobius"/>
    </source>
</evidence>
<keyword evidence="1" id="KW-1133">Transmembrane helix</keyword>
<keyword evidence="1" id="KW-0812">Transmembrane</keyword>
<keyword evidence="3" id="KW-0496">Mitochondrion</keyword>
<feature type="chain" id="PRO_5003931835" evidence="2">
    <location>
        <begin position="24"/>
        <end position="155"/>
    </location>
</feature>
<name>K9JYN8_9EUPU</name>
<geneLocation type="mitochondrion" evidence="3"/>
<evidence type="ECO:0000256" key="2">
    <source>
        <dbReference type="SAM" id="SignalP"/>
    </source>
</evidence>
<sequence>MFELSHLFLFFVLFSMALFPVMGSPLSMGGALIATSFGVVSLMSIFSSSWYGYVLFLVYIGGLLVLFIYVCMVSSNFPFMINPSLAFSVFGLAGLAGLFMPSTQPKRILGGSLYETGAELSLFLFVSLVVILLAAFLAVARIVAGGGSLVIESRK</sequence>
<evidence type="ECO:0000313" key="3">
    <source>
        <dbReference type="EMBL" id="ADZ61657.1"/>
    </source>
</evidence>
<feature type="transmembrane region" description="Helical" evidence="1">
    <location>
        <begin position="50"/>
        <end position="72"/>
    </location>
</feature>
<reference evidence="3" key="1">
    <citation type="submission" date="2010-10" db="EMBL/GenBank/DDBJ databases">
        <title>Cloning actin gene from Camellia sinensis.</title>
        <authorList>
            <person name="Zhao Y."/>
            <person name="Yang Y."/>
            <person name="Liu Z."/>
            <person name="Yang P.D.I."/>
        </authorList>
    </citation>
    <scope>NUCLEOTIDE SEQUENCE</scope>
</reference>
<keyword evidence="1" id="KW-0472">Membrane</keyword>
<feature type="transmembrane region" description="Helical" evidence="1">
    <location>
        <begin position="79"/>
        <end position="100"/>
    </location>
</feature>
<feature type="transmembrane region" description="Helical" evidence="1">
    <location>
        <begin position="120"/>
        <end position="144"/>
    </location>
</feature>
<proteinExistence type="predicted"/>
<dbReference type="EMBL" id="HQ452830">
    <property type="protein sequence ID" value="ADZ61657.1"/>
    <property type="molecule type" value="Genomic_DNA"/>
</dbReference>
<accession>K9JYN8</accession>
<organism evidence="3">
    <name type="scientific">Onchidium reevesii</name>
    <dbReference type="NCBI Taxonomy" id="2547651"/>
    <lineage>
        <taxon>Eukaryota</taxon>
        <taxon>Metazoa</taxon>
        <taxon>Spiralia</taxon>
        <taxon>Lophotrochozoa</taxon>
        <taxon>Mollusca</taxon>
        <taxon>Gastropoda</taxon>
        <taxon>Heterobranchia</taxon>
        <taxon>Euthyneura</taxon>
        <taxon>Panpulmonata</taxon>
        <taxon>Eupulmonata</taxon>
        <taxon>Systellommatophora</taxon>
        <taxon>Onchidioidea</taxon>
        <taxon>Onchidiidae</taxon>
        <taxon>Onchidium</taxon>
    </lineage>
</organism>
<gene>
    <name evidence="3" type="primary">nad6</name>
</gene>
<keyword evidence="2" id="KW-0732">Signal</keyword>
<feature type="signal peptide" evidence="2">
    <location>
        <begin position="1"/>
        <end position="23"/>
    </location>
</feature>